<dbReference type="GO" id="GO:0003678">
    <property type="term" value="F:DNA helicase activity"/>
    <property type="evidence" value="ECO:0007669"/>
    <property type="project" value="UniProtKB-EC"/>
</dbReference>
<evidence type="ECO:0000256" key="1">
    <source>
        <dbReference type="ARBA" id="ARBA00008428"/>
    </source>
</evidence>
<dbReference type="Gene3D" id="1.10.860.10">
    <property type="entry name" value="DNAb Helicase, Chain A"/>
    <property type="match status" value="1"/>
</dbReference>
<dbReference type="RefSeq" id="WP_223993973.1">
    <property type="nucleotide sequence ID" value="NZ_CAJZAG010000012.1"/>
</dbReference>
<evidence type="ECO:0000256" key="9">
    <source>
        <dbReference type="ARBA" id="ARBA00023235"/>
    </source>
</evidence>
<keyword evidence="4" id="KW-0547">Nucleotide-binding</keyword>
<reference evidence="13 14" key="1">
    <citation type="submission" date="2021-08" db="EMBL/GenBank/DDBJ databases">
        <authorList>
            <person name="Peeters C."/>
        </authorList>
    </citation>
    <scope>NUCLEOTIDE SEQUENCE [LARGE SCALE GENOMIC DNA]</scope>
    <source>
        <strain evidence="13 14">LMG 32289</strain>
    </source>
</reference>
<dbReference type="SUPFAM" id="SSF52540">
    <property type="entry name" value="P-loop containing nucleoside triphosphate hydrolases"/>
    <property type="match status" value="1"/>
</dbReference>
<comment type="catalytic activity">
    <reaction evidence="11">
        <text>ATP + H2O = ADP + phosphate + H(+)</text>
        <dbReference type="Rhea" id="RHEA:13065"/>
        <dbReference type="ChEBI" id="CHEBI:15377"/>
        <dbReference type="ChEBI" id="CHEBI:15378"/>
        <dbReference type="ChEBI" id="CHEBI:30616"/>
        <dbReference type="ChEBI" id="CHEBI:43474"/>
        <dbReference type="ChEBI" id="CHEBI:456216"/>
        <dbReference type="EC" id="5.6.2.3"/>
    </reaction>
</comment>
<keyword evidence="14" id="KW-1185">Reference proteome</keyword>
<evidence type="ECO:0000256" key="7">
    <source>
        <dbReference type="ARBA" id="ARBA00022840"/>
    </source>
</evidence>
<comment type="similarity">
    <text evidence="1">Belongs to the helicase family. DnaB subfamily.</text>
</comment>
<dbReference type="InterPro" id="IPR007694">
    <property type="entry name" value="DNA_helicase_DnaB-like_C"/>
</dbReference>
<evidence type="ECO:0000256" key="11">
    <source>
        <dbReference type="ARBA" id="ARBA00048954"/>
    </source>
</evidence>
<evidence type="ECO:0000256" key="6">
    <source>
        <dbReference type="ARBA" id="ARBA00022806"/>
    </source>
</evidence>
<dbReference type="CDD" id="cd00984">
    <property type="entry name" value="DnaB_C"/>
    <property type="match status" value="1"/>
</dbReference>
<keyword evidence="2" id="KW-0639">Primosome</keyword>
<dbReference type="SUPFAM" id="SSF48024">
    <property type="entry name" value="N-terminal domain of DnaB helicase"/>
    <property type="match status" value="1"/>
</dbReference>
<protein>
    <recommendedName>
        <fullName evidence="10">DNA 5'-3' helicase</fullName>
        <ecNumber evidence="10">5.6.2.3</ecNumber>
    </recommendedName>
</protein>
<keyword evidence="8" id="KW-0238">DNA-binding</keyword>
<sequence>MTPLAGEPIYSRESEYALIGAFFGDRPVDAYNRAALHITAEDFHTAEGRLTFRAMQALVQAGGAIDDVLLANRIAGEQGFHDSLRETLQQAAATPYAMSNVDQYARVIAEKSKGRQLAKQIEEIQRTLPQIGSGLTPMDVGAKLQATAMGVGTTATHIELLDNAQTNLRRMVEHLQRKQEGTVRGVRSGINNLDERIGDLEPGQLVIVAGRPGMGKTVLGMQYADNHGMFGDPDEQGRLPLVAVFSAEMELVKLVMRSASAAGRIDYHRIKKGTLIDEEYDRLTTFFARYEPTNIRIDSAAALTPATLQSKVRMLEQQTGQKVSLIVVDYLQLMQGDDTAENRALEISEISRKLKGTAKDFGCPVIALSQLNRSVEQRADKRPVPSDLRESGAIEQDADIIILLYRDEVYNPDSDYKGMAEIIIGKAREGGVGTAPAQWLGEYQRFDNMPEGAYGYESKYAN</sequence>
<comment type="caution">
    <text evidence="13">The sequence shown here is derived from an EMBL/GenBank/DDBJ whole genome shotgun (WGS) entry which is preliminary data.</text>
</comment>
<proteinExistence type="inferred from homology"/>
<dbReference type="PANTHER" id="PTHR30153">
    <property type="entry name" value="REPLICATIVE DNA HELICASE DNAB"/>
    <property type="match status" value="1"/>
</dbReference>
<dbReference type="PROSITE" id="PS51199">
    <property type="entry name" value="SF4_HELICASE"/>
    <property type="match status" value="1"/>
</dbReference>
<dbReference type="InterPro" id="IPR036185">
    <property type="entry name" value="DNA_heli_DnaB-like_N_sf"/>
</dbReference>
<keyword evidence="6 13" id="KW-0347">Helicase</keyword>
<evidence type="ECO:0000313" key="14">
    <source>
        <dbReference type="Proteomes" id="UP000706525"/>
    </source>
</evidence>
<keyword evidence="7" id="KW-0067">ATP-binding</keyword>
<evidence type="ECO:0000256" key="5">
    <source>
        <dbReference type="ARBA" id="ARBA00022801"/>
    </source>
</evidence>
<dbReference type="InterPro" id="IPR027417">
    <property type="entry name" value="P-loop_NTPase"/>
</dbReference>
<dbReference type="Gene3D" id="3.40.50.300">
    <property type="entry name" value="P-loop containing nucleotide triphosphate hydrolases"/>
    <property type="match status" value="1"/>
</dbReference>
<dbReference type="Pfam" id="PF03796">
    <property type="entry name" value="DnaB_C"/>
    <property type="match status" value="1"/>
</dbReference>
<dbReference type="EC" id="5.6.2.3" evidence="10"/>
<evidence type="ECO:0000259" key="12">
    <source>
        <dbReference type="PROSITE" id="PS51199"/>
    </source>
</evidence>
<organism evidence="13 14">
    <name type="scientific">Cupriavidus pampae</name>
    <dbReference type="NCBI Taxonomy" id="659251"/>
    <lineage>
        <taxon>Bacteria</taxon>
        <taxon>Pseudomonadati</taxon>
        <taxon>Pseudomonadota</taxon>
        <taxon>Betaproteobacteria</taxon>
        <taxon>Burkholderiales</taxon>
        <taxon>Burkholderiaceae</taxon>
        <taxon>Cupriavidus</taxon>
    </lineage>
</organism>
<gene>
    <name evidence="13" type="primary">dnaB_3</name>
    <name evidence="13" type="ORF">LMG32289_05390</name>
</gene>
<keyword evidence="5 13" id="KW-0378">Hydrolase</keyword>
<dbReference type="Proteomes" id="UP000706525">
    <property type="component" value="Unassembled WGS sequence"/>
</dbReference>
<evidence type="ECO:0000313" key="13">
    <source>
        <dbReference type="EMBL" id="CAG9183684.1"/>
    </source>
</evidence>
<evidence type="ECO:0000256" key="3">
    <source>
        <dbReference type="ARBA" id="ARBA00022705"/>
    </source>
</evidence>
<name>A0ABN7ZCI9_9BURK</name>
<dbReference type="Pfam" id="PF00772">
    <property type="entry name" value="DnaB"/>
    <property type="match status" value="1"/>
</dbReference>
<dbReference type="GO" id="GO:0016787">
    <property type="term" value="F:hydrolase activity"/>
    <property type="evidence" value="ECO:0007669"/>
    <property type="project" value="UniProtKB-KW"/>
</dbReference>
<dbReference type="InterPro" id="IPR007693">
    <property type="entry name" value="DNA_helicase_DnaB-like_N"/>
</dbReference>
<evidence type="ECO:0000256" key="2">
    <source>
        <dbReference type="ARBA" id="ARBA00022515"/>
    </source>
</evidence>
<keyword evidence="3" id="KW-0235">DNA replication</keyword>
<evidence type="ECO:0000256" key="8">
    <source>
        <dbReference type="ARBA" id="ARBA00023125"/>
    </source>
</evidence>
<feature type="domain" description="SF4 helicase" evidence="12">
    <location>
        <begin position="179"/>
        <end position="453"/>
    </location>
</feature>
<keyword evidence="9" id="KW-0413">Isomerase</keyword>
<dbReference type="InterPro" id="IPR016136">
    <property type="entry name" value="DNA_helicase_N/primase_C"/>
</dbReference>
<accession>A0ABN7ZCI9</accession>
<dbReference type="PANTHER" id="PTHR30153:SF2">
    <property type="entry name" value="REPLICATIVE DNA HELICASE"/>
    <property type="match status" value="1"/>
</dbReference>
<evidence type="ECO:0000256" key="10">
    <source>
        <dbReference type="ARBA" id="ARBA00044969"/>
    </source>
</evidence>
<evidence type="ECO:0000256" key="4">
    <source>
        <dbReference type="ARBA" id="ARBA00022741"/>
    </source>
</evidence>
<dbReference type="EMBL" id="CAJZAG010000012">
    <property type="protein sequence ID" value="CAG9183684.1"/>
    <property type="molecule type" value="Genomic_DNA"/>
</dbReference>